<dbReference type="OrthoDB" id="334783at2"/>
<dbReference type="EMBL" id="LSFN01000005">
    <property type="protein sequence ID" value="OAB76578.1"/>
    <property type="molecule type" value="Genomic_DNA"/>
</dbReference>
<dbReference type="PANTHER" id="PTHR21310:SF15">
    <property type="entry name" value="AMINOGLYCOSIDE PHOSPHOTRANSFERASE DOMAIN-CONTAINING PROTEIN"/>
    <property type="match status" value="1"/>
</dbReference>
<organism evidence="2 3">
    <name type="scientific">Paenibacillus crassostreae</name>
    <dbReference type="NCBI Taxonomy" id="1763538"/>
    <lineage>
        <taxon>Bacteria</taxon>
        <taxon>Bacillati</taxon>
        <taxon>Bacillota</taxon>
        <taxon>Bacilli</taxon>
        <taxon>Bacillales</taxon>
        <taxon>Paenibacillaceae</taxon>
        <taxon>Paenibacillus</taxon>
    </lineage>
</organism>
<dbReference type="PROSITE" id="PS50011">
    <property type="entry name" value="PROTEIN_KINASE_DOM"/>
    <property type="match status" value="1"/>
</dbReference>
<dbReference type="InterPro" id="IPR051678">
    <property type="entry name" value="AGP_Transferase"/>
</dbReference>
<dbReference type="Pfam" id="PF01636">
    <property type="entry name" value="APH"/>
    <property type="match status" value="1"/>
</dbReference>
<dbReference type="Proteomes" id="UP000077134">
    <property type="component" value="Unassembled WGS sequence"/>
</dbReference>
<sequence length="319" mass="36858">MQSFNKSKLDDNQLKDIMDHAFGQSIQSSEELTEGWANVAYEIVLADGRKVVLKVAPSKDKRLMRCEKNNMRTEVEALRIVTQIGGIPVPHVYVYDPSCTLIDSEYFIMEYIEGISLNKIKDSLLSEELQSIEKQLGEYNALINSCKGEKFGYFHDGDDLTVSWAVAFRKLINDVLQDGIEAGIDLSISYSEIEIEIDKRITTLNEVSEPCLVHWDLWPGNVFIHEGRISGIIDFERAFWGDPLIEYYFGKFAQSAAFEEGYGKGITSEGERNRRALYDFYLDLVMVIECDYRQYENQEHIQWAFRNFEEGFNKFKKHL</sequence>
<dbReference type="InterPro" id="IPR000719">
    <property type="entry name" value="Prot_kinase_dom"/>
</dbReference>
<proteinExistence type="predicted"/>
<gene>
    <name evidence="2" type="ORF">PNBC_04025</name>
</gene>
<dbReference type="RefSeq" id="WP_068655417.1">
    <property type="nucleotide sequence ID" value="NZ_CP017770.1"/>
</dbReference>
<dbReference type="KEGG" id="pcx:LPB68_20715"/>
<keyword evidence="3" id="KW-1185">Reference proteome</keyword>
<accession>A0A167FI08</accession>
<name>A0A167FI08_9BACL</name>
<protein>
    <recommendedName>
        <fullName evidence="1">Protein kinase domain-containing protein</fullName>
    </recommendedName>
</protein>
<feature type="domain" description="Protein kinase" evidence="1">
    <location>
        <begin position="26"/>
        <end position="319"/>
    </location>
</feature>
<dbReference type="GO" id="GO:0004672">
    <property type="term" value="F:protein kinase activity"/>
    <property type="evidence" value="ECO:0007669"/>
    <property type="project" value="InterPro"/>
</dbReference>
<evidence type="ECO:0000313" key="2">
    <source>
        <dbReference type="EMBL" id="OAB76578.1"/>
    </source>
</evidence>
<dbReference type="InterPro" id="IPR011009">
    <property type="entry name" value="Kinase-like_dom_sf"/>
</dbReference>
<dbReference type="STRING" id="1763538.LPB68_20715"/>
<evidence type="ECO:0000259" key="1">
    <source>
        <dbReference type="PROSITE" id="PS50011"/>
    </source>
</evidence>
<dbReference type="InterPro" id="IPR002575">
    <property type="entry name" value="Aminoglycoside_PTrfase"/>
</dbReference>
<dbReference type="CDD" id="cd05120">
    <property type="entry name" value="APH_ChoK_like"/>
    <property type="match status" value="1"/>
</dbReference>
<reference evidence="2 3" key="1">
    <citation type="submission" date="2016-02" db="EMBL/GenBank/DDBJ databases">
        <title>Paenibacillus sp. LPB0068, isolated from Crassostrea gigas.</title>
        <authorList>
            <person name="Shin S.-K."/>
            <person name="Yi H."/>
        </authorList>
    </citation>
    <scope>NUCLEOTIDE SEQUENCE [LARGE SCALE GENOMIC DNA]</scope>
    <source>
        <strain evidence="2 3">LPB0068</strain>
    </source>
</reference>
<dbReference type="SUPFAM" id="SSF56112">
    <property type="entry name" value="Protein kinase-like (PK-like)"/>
    <property type="match status" value="1"/>
</dbReference>
<evidence type="ECO:0000313" key="3">
    <source>
        <dbReference type="Proteomes" id="UP000077134"/>
    </source>
</evidence>
<dbReference type="GO" id="GO:0005524">
    <property type="term" value="F:ATP binding"/>
    <property type="evidence" value="ECO:0007669"/>
    <property type="project" value="InterPro"/>
</dbReference>
<dbReference type="Gene3D" id="3.30.200.20">
    <property type="entry name" value="Phosphorylase Kinase, domain 1"/>
    <property type="match status" value="1"/>
</dbReference>
<dbReference type="PANTHER" id="PTHR21310">
    <property type="entry name" value="AMINOGLYCOSIDE PHOSPHOTRANSFERASE-RELATED-RELATED"/>
    <property type="match status" value="1"/>
</dbReference>
<dbReference type="AlphaFoldDB" id="A0A167FI08"/>
<dbReference type="Gene3D" id="3.90.1200.10">
    <property type="match status" value="1"/>
</dbReference>
<comment type="caution">
    <text evidence="2">The sequence shown here is derived from an EMBL/GenBank/DDBJ whole genome shotgun (WGS) entry which is preliminary data.</text>
</comment>